<gene>
    <name evidence="2" type="ORF">GWI72_00945</name>
</gene>
<evidence type="ECO:0000256" key="1">
    <source>
        <dbReference type="SAM" id="MobiDB-lite"/>
    </source>
</evidence>
<protein>
    <submittedName>
        <fullName evidence="2">Uncharacterized protein</fullName>
    </submittedName>
</protein>
<evidence type="ECO:0000313" key="2">
    <source>
        <dbReference type="EMBL" id="NBN76830.1"/>
    </source>
</evidence>
<dbReference type="Gene3D" id="2.40.30.20">
    <property type="match status" value="1"/>
</dbReference>
<keyword evidence="3" id="KW-1185">Reference proteome</keyword>
<organism evidence="2 3">
    <name type="scientific">Pannonibacter tanglangensis</name>
    <dbReference type="NCBI Taxonomy" id="2750084"/>
    <lineage>
        <taxon>Bacteria</taxon>
        <taxon>Pseudomonadati</taxon>
        <taxon>Pseudomonadota</taxon>
        <taxon>Alphaproteobacteria</taxon>
        <taxon>Hyphomicrobiales</taxon>
        <taxon>Stappiaceae</taxon>
        <taxon>Pannonibacter</taxon>
    </lineage>
</organism>
<dbReference type="RefSeq" id="WP_161707596.1">
    <property type="nucleotide sequence ID" value="NZ_JAABLQ010000001.1"/>
</dbReference>
<evidence type="ECO:0000313" key="3">
    <source>
        <dbReference type="Proteomes" id="UP000586722"/>
    </source>
</evidence>
<name>A0A7X5J848_9HYPH</name>
<dbReference type="Proteomes" id="UP000586722">
    <property type="component" value="Unassembled WGS sequence"/>
</dbReference>
<comment type="caution">
    <text evidence="2">The sequence shown here is derived from an EMBL/GenBank/DDBJ whole genome shotgun (WGS) entry which is preliminary data.</text>
</comment>
<dbReference type="AlphaFoldDB" id="A0A7X5J848"/>
<dbReference type="EMBL" id="JAABLQ010000001">
    <property type="protein sequence ID" value="NBN76830.1"/>
    <property type="molecule type" value="Genomic_DNA"/>
</dbReference>
<reference evidence="3" key="1">
    <citation type="submission" date="2020-01" db="EMBL/GenBank/DDBJ databases">
        <authorList>
            <person name="Fang Y."/>
            <person name="Sun R."/>
            <person name="Nie L."/>
            <person name="He J."/>
            <person name="Hao L."/>
            <person name="Wang L."/>
            <person name="Su S."/>
            <person name="Lv E."/>
            <person name="Zhang Z."/>
            <person name="Xie R."/>
            <person name="Liu H."/>
        </authorList>
    </citation>
    <scope>NUCLEOTIDE SEQUENCE [LARGE SCALE GENOMIC DNA]</scope>
    <source>
        <strain evidence="3">XCT-53</strain>
    </source>
</reference>
<sequence>MTERFSTTAAAAISPPWSPSGDVVLQADCADPRALVDIEGRVNDAAPWLPLVTLSRQGQRQARLARMPQMRVSVRENGAGQAVRVFEEVALTSVAATNVVGKFREAFETFSGERWQLDLAAGDIVTVDGNAISASYLVVSKDPLSSGTETVVTGRTLFTMPYDLAYGLHMSQRAVGLEAAIEVVSDEAPLPEAPDLPIASISQAGTVLTITTTVPHGLVPGKRIGICDVADSRLNYAGLVVATAPTATTLTVTAGVMGTLPSLTAGPLTGGSVYQRPGMGRAQNGVALVYEGASQTSASVYLRSASGDLLPSGTVNGDQRITTGSTTSQAPINAARTYAFLPSVETRIVARVDSVQISDVGADSSSQAANRSRRSQVIPDETRNYKVRLRAHTNKSHTRPVAQIVSAVKSGSATATIVTDQPHGLNASSQVVILGIADAVNFPALAAPTTVASVVNSTTFTVAIGASATATSHGGYVALAQGGQGQAGGVAQSIISVARAENVVTLTGSASWSGLVHGDYVNVVGCRRTTAPLGASVGVDGAYRVREINGATLILEQINADVSPGGGDISAIACGGAVIKRSDVRLSFLRLIDFERLRVEALPRPGGDSSDAFPVTCQSGSVAVAGTVAEDASAGSVNPVQIGVRARSSNPSPMSASGDAVHALATMIGALVVKPYSIADAEWSMSIALTSTTAQTIQGAAGSGLRRHLTAIQAINTGAASVDLIILDGTTERWRMPLPVNVPVSVQLPTGLQVSTNTALNVNLGAAGTVRFNAQGYTAT</sequence>
<dbReference type="InterPro" id="IPR023366">
    <property type="entry name" value="ATP_synth_asu-like_sf"/>
</dbReference>
<accession>A0A7X5J848</accession>
<feature type="region of interest" description="Disordered" evidence="1">
    <location>
        <begin position="360"/>
        <end position="382"/>
    </location>
</feature>
<proteinExistence type="predicted"/>